<evidence type="ECO:0000313" key="3">
    <source>
        <dbReference type="Proteomes" id="UP000316270"/>
    </source>
</evidence>
<dbReference type="AlphaFoldDB" id="A0A517LMV8"/>
<dbReference type="EMBL" id="CP042200">
    <property type="protein sequence ID" value="QDS76979.1"/>
    <property type="molecule type" value="Genomic_DNA"/>
</dbReference>
<reference evidence="2 3" key="1">
    <citation type="submission" date="2019-07" db="EMBL/GenBank/DDBJ databases">
        <title>Finished genome of Venturia effusa.</title>
        <authorList>
            <person name="Young C.A."/>
            <person name="Cox M.P."/>
            <person name="Ganley A.R.D."/>
            <person name="David W.J."/>
        </authorList>
    </citation>
    <scope>NUCLEOTIDE SEQUENCE [LARGE SCALE GENOMIC DNA]</scope>
    <source>
        <strain evidence="3">albino</strain>
    </source>
</reference>
<protein>
    <submittedName>
        <fullName evidence="2">Uncharacterized protein</fullName>
    </submittedName>
</protein>
<name>A0A517LMV8_9PEZI</name>
<sequence>MKSTYELSDEEHSPLLALAEQDLQTSDTRPGKRTGSVSTGLQNVQCMNLVSVCVNVSTNREERKDGSSDNRPHAKNKDPQLSNTSNVRGISSIGGLFPKFFSTLLRNFQIFNLVSVMVNVSTNHEDEPLPKPSRKSEKKRCPDYYQDIFGEGGDKEGQDSSEKKSDMQSRKPTYRYPSKIPILFRLHDSEYMETFTVTTSTTYADITSQILDLAKTSPNCIPSSTKCSPTTDPAIQALLETTSHVLEINVDWDIGEGRDWPRRSRLTERNCEAVLLLMERGMMGVLDVRMDGGMELKMDGDRELRMDGGKEVKKEKVVHFKGIEQQD</sequence>
<feature type="region of interest" description="Disordered" evidence="1">
    <location>
        <begin position="146"/>
        <end position="173"/>
    </location>
</feature>
<organism evidence="2 3">
    <name type="scientific">Venturia effusa</name>
    <dbReference type="NCBI Taxonomy" id="50376"/>
    <lineage>
        <taxon>Eukaryota</taxon>
        <taxon>Fungi</taxon>
        <taxon>Dikarya</taxon>
        <taxon>Ascomycota</taxon>
        <taxon>Pezizomycotina</taxon>
        <taxon>Dothideomycetes</taxon>
        <taxon>Pleosporomycetidae</taxon>
        <taxon>Venturiales</taxon>
        <taxon>Venturiaceae</taxon>
        <taxon>Venturia</taxon>
    </lineage>
</organism>
<gene>
    <name evidence="2" type="ORF">FKW77_005681</name>
</gene>
<feature type="compositionally biased region" description="Basic and acidic residues" evidence="1">
    <location>
        <begin position="152"/>
        <end position="169"/>
    </location>
</feature>
<dbReference type="Proteomes" id="UP000316270">
    <property type="component" value="Chromosome 16"/>
</dbReference>
<evidence type="ECO:0000313" key="2">
    <source>
        <dbReference type="EMBL" id="QDS76979.1"/>
    </source>
</evidence>
<evidence type="ECO:0000256" key="1">
    <source>
        <dbReference type="SAM" id="MobiDB-lite"/>
    </source>
</evidence>
<dbReference type="OrthoDB" id="4415650at2759"/>
<proteinExistence type="predicted"/>
<feature type="region of interest" description="Disordered" evidence="1">
    <location>
        <begin position="59"/>
        <end position="87"/>
    </location>
</feature>
<accession>A0A517LMV8</accession>
<feature type="compositionally biased region" description="Basic and acidic residues" evidence="1">
    <location>
        <begin position="59"/>
        <end position="78"/>
    </location>
</feature>
<keyword evidence="3" id="KW-1185">Reference proteome</keyword>